<name>A0ABU1QIM9_9BACL</name>
<dbReference type="Proteomes" id="UP001266807">
    <property type="component" value="Unassembled WGS sequence"/>
</dbReference>
<accession>A0ABU1QIM9</accession>
<keyword evidence="2" id="KW-1185">Reference proteome</keyword>
<protein>
    <submittedName>
        <fullName evidence="1">Uncharacterized protein</fullName>
    </submittedName>
</protein>
<sequence>MMMDVVVKIPQETISKAKEDIDSFNCLRKEYNFQLINGKWEVRTTCGRYGNGYGVGYSCKENCKLRITDLDKCTEYTGQHDYKCLIQPEYYYN</sequence>
<comment type="caution">
    <text evidence="1">The sequence shown here is derived from an EMBL/GenBank/DDBJ whole genome shotgun (WGS) entry which is preliminary data.</text>
</comment>
<proteinExistence type="predicted"/>
<evidence type="ECO:0000313" key="2">
    <source>
        <dbReference type="Proteomes" id="UP001266807"/>
    </source>
</evidence>
<evidence type="ECO:0000313" key="1">
    <source>
        <dbReference type="EMBL" id="MDR6779498.1"/>
    </source>
</evidence>
<dbReference type="EMBL" id="JAVDUG010000004">
    <property type="protein sequence ID" value="MDR6779498.1"/>
    <property type="molecule type" value="Genomic_DNA"/>
</dbReference>
<dbReference type="RefSeq" id="WP_068940477.1">
    <property type="nucleotide sequence ID" value="NZ_JAVDUG010000004.1"/>
</dbReference>
<gene>
    <name evidence="1" type="ORF">J2W98_003778</name>
</gene>
<reference evidence="1 2" key="1">
    <citation type="submission" date="2023-07" db="EMBL/GenBank/DDBJ databases">
        <title>Sorghum-associated microbial communities from plants grown in Nebraska, USA.</title>
        <authorList>
            <person name="Schachtman D."/>
        </authorList>
    </citation>
    <scope>NUCLEOTIDE SEQUENCE [LARGE SCALE GENOMIC DNA]</scope>
    <source>
        <strain evidence="1 2">BE143</strain>
    </source>
</reference>
<organism evidence="1 2">
    <name type="scientific">Paenibacillus peoriae</name>
    <dbReference type="NCBI Taxonomy" id="59893"/>
    <lineage>
        <taxon>Bacteria</taxon>
        <taxon>Bacillati</taxon>
        <taxon>Bacillota</taxon>
        <taxon>Bacilli</taxon>
        <taxon>Bacillales</taxon>
        <taxon>Paenibacillaceae</taxon>
        <taxon>Paenibacillus</taxon>
    </lineage>
</organism>